<comment type="caution">
    <text evidence="1">The sequence shown here is derived from an EMBL/GenBank/DDBJ whole genome shotgun (WGS) entry which is preliminary data.</text>
</comment>
<proteinExistence type="predicted"/>
<gene>
    <name evidence="1" type="ORF">DWX36_09640</name>
</gene>
<dbReference type="Pfam" id="PF10844">
    <property type="entry name" value="DUF2577"/>
    <property type="match status" value="1"/>
</dbReference>
<reference evidence="1 2" key="1">
    <citation type="submission" date="2018-08" db="EMBL/GenBank/DDBJ databases">
        <title>A genome reference for cultivated species of the human gut microbiota.</title>
        <authorList>
            <person name="Zou Y."/>
            <person name="Xue W."/>
            <person name="Luo G."/>
        </authorList>
    </citation>
    <scope>NUCLEOTIDE SEQUENCE [LARGE SCALE GENOMIC DNA]</scope>
    <source>
        <strain evidence="1 2">AF19-16AC</strain>
    </source>
</reference>
<protein>
    <submittedName>
        <fullName evidence="1">DUF2577 domain-containing protein</fullName>
    </submittedName>
</protein>
<evidence type="ECO:0000313" key="1">
    <source>
        <dbReference type="EMBL" id="RGT38387.1"/>
    </source>
</evidence>
<dbReference type="Proteomes" id="UP000283834">
    <property type="component" value="Unassembled WGS sequence"/>
</dbReference>
<dbReference type="EMBL" id="QRWQ01000008">
    <property type="protein sequence ID" value="RGT38387.1"/>
    <property type="molecule type" value="Genomic_DNA"/>
</dbReference>
<organism evidence="1 2">
    <name type="scientific">Mediterraneibacter gnavus</name>
    <name type="common">Ruminococcus gnavus</name>
    <dbReference type="NCBI Taxonomy" id="33038"/>
    <lineage>
        <taxon>Bacteria</taxon>
        <taxon>Bacillati</taxon>
        <taxon>Bacillota</taxon>
        <taxon>Clostridia</taxon>
        <taxon>Lachnospirales</taxon>
        <taxon>Lachnospiraceae</taxon>
        <taxon>Mediterraneibacter</taxon>
    </lineage>
</organism>
<evidence type="ECO:0000313" key="2">
    <source>
        <dbReference type="Proteomes" id="UP000283834"/>
    </source>
</evidence>
<dbReference type="AlphaFoldDB" id="A0A412NGB8"/>
<dbReference type="RefSeq" id="WP_118046897.1">
    <property type="nucleotide sequence ID" value="NZ_QRWQ01000008.1"/>
</dbReference>
<accession>A0A412NGB8</accession>
<dbReference type="InterPro" id="IPR022555">
    <property type="entry name" value="DUF2577"/>
</dbReference>
<name>A0A412NGB8_MEDGN</name>
<sequence>MEESEQTSLKGLFQGMCGGDVQVLQGIVKSASPLKIQIVNDEKLVIGPNITYVPRHLTNYTTTCSLSKGARGSVNGPTSDGSRLTDFNFSGSIMVYNALQAGETVHILSFNHGKQYYVLDRIS</sequence>